<sequence length="741" mass="85505">MNVLIRELSVQDVRNFLIQNPEVIESHLLYNVTTDALESLLTKKRERPLLQLTGQILSKKLACSVESDQQIYERIEELIKIVSRQVDADYYTIYVPRKNLTELCIYRNGEFFEYGPIVKGQTVAAHVAFDKQPLFVENVSMDPRFPKGTGHGGNFEGDVLCLPVILPTDDFIAVVEIVKNELKHPFNTSELKLINTCLGWMAACIHENGLRRIMSAQETLNDFLLESTKHMFIEMTSIDTVVQNVMTFTKELVNADRCSLFLVDDENNELFADIFDEGKKDENGRPLLSKKSKIRFDKNKGIAGFVLRKGSVTTGYKTKNILCMPIATKSKIHGVVEMINSIRSDHFSHMDEHALQMFAVYCALALHYCRLFNLLAQQKAQYRVAMEVIQYHSVCTEEEMEPLLKQPLLPPEEIPPDLTTYYFSGFHFSNVLPQLFIQLVVDMFGRESFEIPKLCRFVLTVRKNYRQVTYHNWLHGFHVAHCVWCIIDQSPDIFSDFEKMALVIAGICHDVDHRGYNNMYFQKLNLPLASLYSTSVMEQHHYKQTVFILHTKGLDIFSHLSASEYKDMLELIREAIMATDLALYFGNQKSIAKSVEEGTFDLADDNMRKKAKALMMTGADLCAICKPWATQKRTVKDLYEEFFMQGDEEKKLGFDPIPMMDRTKQDQIPQQQIGFMDFICIPLYNTLNSILPGTKPLIEACCENRQCWMEVVERAKEEKQTIEEEKQRKEESEEQTEERND</sequence>
<evidence type="ECO:0000256" key="5">
    <source>
        <dbReference type="SAM" id="MobiDB-lite"/>
    </source>
</evidence>
<dbReference type="Pfam" id="PF00233">
    <property type="entry name" value="PDEase_I"/>
    <property type="match status" value="1"/>
</dbReference>
<dbReference type="PANTHER" id="PTHR11347">
    <property type="entry name" value="CYCLIC NUCLEOTIDE PHOSPHODIESTERASE"/>
    <property type="match status" value="1"/>
</dbReference>
<dbReference type="CDD" id="cd00077">
    <property type="entry name" value="HDc"/>
    <property type="match status" value="1"/>
</dbReference>
<evidence type="ECO:0000313" key="8">
    <source>
        <dbReference type="Proteomes" id="UP001217089"/>
    </source>
</evidence>
<comment type="cofactor">
    <cofactor evidence="4">
        <name>a divalent metal cation</name>
        <dbReference type="ChEBI" id="CHEBI:60240"/>
    </cofactor>
    <text evidence="4">Binds 2 divalent metal cations per subunit. Site 1 may preferentially bind zinc ions, while site 2 has a preference for magnesium and/or manganese ions.</text>
</comment>
<evidence type="ECO:0000256" key="2">
    <source>
        <dbReference type="ARBA" id="ARBA00022723"/>
    </source>
</evidence>
<dbReference type="SMART" id="SM00471">
    <property type="entry name" value="HDc"/>
    <property type="match status" value="1"/>
</dbReference>
<keyword evidence="3 4" id="KW-0378">Hydrolase</keyword>
<dbReference type="EC" id="3.1.4.-" evidence="4"/>
<comment type="caution">
    <text evidence="7">The sequence shown here is derived from an EMBL/GenBank/DDBJ whole genome shotgun (WGS) entry which is preliminary data.</text>
</comment>
<comment type="similarity">
    <text evidence="4">Belongs to the cyclic nucleotide phosphodiesterase family.</text>
</comment>
<dbReference type="InterPro" id="IPR003607">
    <property type="entry name" value="HD/PDEase_dom"/>
</dbReference>
<dbReference type="InterPro" id="IPR003018">
    <property type="entry name" value="GAF"/>
</dbReference>
<dbReference type="PRINTS" id="PR00387">
    <property type="entry name" value="PDIESTERASE1"/>
</dbReference>
<dbReference type="SUPFAM" id="SSF109604">
    <property type="entry name" value="HD-domain/PDEase-like"/>
    <property type="match status" value="1"/>
</dbReference>
<dbReference type="Pfam" id="PF01590">
    <property type="entry name" value="GAF"/>
    <property type="match status" value="2"/>
</dbReference>
<dbReference type="InterPro" id="IPR023088">
    <property type="entry name" value="PDEase"/>
</dbReference>
<keyword evidence="2 4" id="KW-0479">Metal-binding</keyword>
<accession>A0ABQ9DXJ7</accession>
<evidence type="ECO:0000313" key="7">
    <source>
        <dbReference type="EMBL" id="KAJ8297983.1"/>
    </source>
</evidence>
<name>A0ABQ9DXJ7_TEGGR</name>
<dbReference type="InterPro" id="IPR036971">
    <property type="entry name" value="PDEase_catalytic_dom_sf"/>
</dbReference>
<evidence type="ECO:0000256" key="4">
    <source>
        <dbReference type="RuleBase" id="RU363067"/>
    </source>
</evidence>
<organism evidence="7 8">
    <name type="scientific">Tegillarca granosa</name>
    <name type="common">Malaysian cockle</name>
    <name type="synonym">Anadara granosa</name>
    <dbReference type="NCBI Taxonomy" id="220873"/>
    <lineage>
        <taxon>Eukaryota</taxon>
        <taxon>Metazoa</taxon>
        <taxon>Spiralia</taxon>
        <taxon>Lophotrochozoa</taxon>
        <taxon>Mollusca</taxon>
        <taxon>Bivalvia</taxon>
        <taxon>Autobranchia</taxon>
        <taxon>Pteriomorphia</taxon>
        <taxon>Arcoida</taxon>
        <taxon>Arcoidea</taxon>
        <taxon>Arcidae</taxon>
        <taxon>Tegillarca</taxon>
    </lineage>
</organism>
<dbReference type="InterPro" id="IPR029016">
    <property type="entry name" value="GAF-like_dom_sf"/>
</dbReference>
<dbReference type="SMART" id="SM00065">
    <property type="entry name" value="GAF"/>
    <property type="match status" value="2"/>
</dbReference>
<dbReference type="PROSITE" id="PS00126">
    <property type="entry name" value="PDEASE_I_1"/>
    <property type="match status" value="1"/>
</dbReference>
<feature type="domain" description="PDEase" evidence="6">
    <location>
        <begin position="396"/>
        <end position="715"/>
    </location>
</feature>
<dbReference type="InterPro" id="IPR023174">
    <property type="entry name" value="PDEase_CS"/>
</dbReference>
<evidence type="ECO:0000256" key="1">
    <source>
        <dbReference type="ARBA" id="ARBA00022535"/>
    </source>
</evidence>
<gene>
    <name evidence="7" type="ORF">KUTeg_024514</name>
</gene>
<dbReference type="InterPro" id="IPR002073">
    <property type="entry name" value="PDEase_catalytic_dom"/>
</dbReference>
<proteinExistence type="inferred from homology"/>
<keyword evidence="8" id="KW-1185">Reference proteome</keyword>
<reference evidence="7 8" key="1">
    <citation type="submission" date="2022-12" db="EMBL/GenBank/DDBJ databases">
        <title>Chromosome-level genome of Tegillarca granosa.</title>
        <authorList>
            <person name="Kim J."/>
        </authorList>
    </citation>
    <scope>NUCLEOTIDE SEQUENCE [LARGE SCALE GENOMIC DNA]</scope>
    <source>
        <strain evidence="7">Teg-2019</strain>
        <tissue evidence="7">Adductor muscle</tissue>
    </source>
</reference>
<keyword evidence="1" id="KW-0140">cGMP</keyword>
<dbReference type="SUPFAM" id="SSF55781">
    <property type="entry name" value="GAF domain-like"/>
    <property type="match status" value="2"/>
</dbReference>
<dbReference type="PROSITE" id="PS51845">
    <property type="entry name" value="PDEASE_I_2"/>
    <property type="match status" value="1"/>
</dbReference>
<evidence type="ECO:0000256" key="3">
    <source>
        <dbReference type="ARBA" id="ARBA00022801"/>
    </source>
</evidence>
<dbReference type="Proteomes" id="UP001217089">
    <property type="component" value="Unassembled WGS sequence"/>
</dbReference>
<feature type="region of interest" description="Disordered" evidence="5">
    <location>
        <begin position="718"/>
        <end position="741"/>
    </location>
</feature>
<protein>
    <recommendedName>
        <fullName evidence="4">Phosphodiesterase</fullName>
        <ecNumber evidence="4">3.1.4.-</ecNumber>
    </recommendedName>
</protein>
<dbReference type="Gene3D" id="3.30.450.40">
    <property type="match status" value="3"/>
</dbReference>
<dbReference type="Gene3D" id="1.10.1300.10">
    <property type="entry name" value="3'5'-cyclic nucleotide phosphodiesterase, catalytic domain"/>
    <property type="match status" value="1"/>
</dbReference>
<dbReference type="EMBL" id="JARBDR010000923">
    <property type="protein sequence ID" value="KAJ8297983.1"/>
    <property type="molecule type" value="Genomic_DNA"/>
</dbReference>
<evidence type="ECO:0000259" key="6">
    <source>
        <dbReference type="PROSITE" id="PS51845"/>
    </source>
</evidence>